<evidence type="ECO:0000313" key="2">
    <source>
        <dbReference type="EnsemblMetazoa" id="ASTEI06021-PA"/>
    </source>
</evidence>
<sequence>MAPSTSQKSICKAFNQFGEQKLEIHLTISTELVAHIHPQIQIINSGNSALLNCTIYGSEVNKIEWFHNGQELFANGRTERRYASTHVRRR</sequence>
<dbReference type="Proteomes" id="UP000076408">
    <property type="component" value="Unassembled WGS sequence"/>
</dbReference>
<dbReference type="InterPro" id="IPR013783">
    <property type="entry name" value="Ig-like_fold"/>
</dbReference>
<reference evidence="2" key="2">
    <citation type="submission" date="2020-05" db="UniProtKB">
        <authorList>
            <consortium name="EnsemblMetazoa"/>
        </authorList>
    </citation>
    <scope>IDENTIFICATION</scope>
    <source>
        <strain evidence="2">Indian</strain>
    </source>
</reference>
<proteinExistence type="predicted"/>
<dbReference type="InterPro" id="IPR036179">
    <property type="entry name" value="Ig-like_dom_sf"/>
</dbReference>
<dbReference type="InterPro" id="IPR013098">
    <property type="entry name" value="Ig_I-set"/>
</dbReference>
<dbReference type="Pfam" id="PF07679">
    <property type="entry name" value="I-set"/>
    <property type="match status" value="1"/>
</dbReference>
<evidence type="ECO:0000259" key="1">
    <source>
        <dbReference type="Pfam" id="PF07679"/>
    </source>
</evidence>
<dbReference type="Gene3D" id="2.60.40.10">
    <property type="entry name" value="Immunoglobulins"/>
    <property type="match status" value="1"/>
</dbReference>
<dbReference type="AlphaFoldDB" id="A0A182YC35"/>
<dbReference type="STRING" id="30069.A0A182YC35"/>
<dbReference type="VEuPathDB" id="VectorBase:ASTEI06021"/>
<feature type="domain" description="Immunoglobulin I-set" evidence="1">
    <location>
        <begin position="37"/>
        <end position="82"/>
    </location>
</feature>
<reference evidence="3" key="1">
    <citation type="journal article" date="2014" name="Genome Biol.">
        <title>Genome analysis of a major urban malaria vector mosquito, Anopheles stephensi.</title>
        <authorList>
            <person name="Jiang X."/>
            <person name="Peery A."/>
            <person name="Hall A.B."/>
            <person name="Sharma A."/>
            <person name="Chen X.G."/>
            <person name="Waterhouse R.M."/>
            <person name="Komissarov A."/>
            <person name="Riehle M.M."/>
            <person name="Shouche Y."/>
            <person name="Sharakhova M.V."/>
            <person name="Lawson D."/>
            <person name="Pakpour N."/>
            <person name="Arensburger P."/>
            <person name="Davidson V.L."/>
            <person name="Eiglmeier K."/>
            <person name="Emrich S."/>
            <person name="George P."/>
            <person name="Kennedy R.C."/>
            <person name="Mane S.P."/>
            <person name="Maslen G."/>
            <person name="Oringanje C."/>
            <person name="Qi Y."/>
            <person name="Settlage R."/>
            <person name="Tojo M."/>
            <person name="Tubio J.M."/>
            <person name="Unger M.F."/>
            <person name="Wang B."/>
            <person name="Vernick K.D."/>
            <person name="Ribeiro J.M."/>
            <person name="James A.A."/>
            <person name="Michel K."/>
            <person name="Riehle M.A."/>
            <person name="Luckhart S."/>
            <person name="Sharakhov I.V."/>
            <person name="Tu Z."/>
        </authorList>
    </citation>
    <scope>NUCLEOTIDE SEQUENCE [LARGE SCALE GENOMIC DNA]</scope>
    <source>
        <strain evidence="3">Indian</strain>
    </source>
</reference>
<dbReference type="EnsemblMetazoa" id="ASTEI06021-RA">
    <property type="protein sequence ID" value="ASTEI06021-PA"/>
    <property type="gene ID" value="ASTEI06021"/>
</dbReference>
<evidence type="ECO:0000313" key="3">
    <source>
        <dbReference type="Proteomes" id="UP000076408"/>
    </source>
</evidence>
<accession>A0A182YC35</accession>
<protein>
    <submittedName>
        <fullName evidence="2">I-set domain-containing protein</fullName>
    </submittedName>
</protein>
<name>A0A182YC35_ANOST</name>
<dbReference type="SUPFAM" id="SSF48726">
    <property type="entry name" value="Immunoglobulin"/>
    <property type="match status" value="1"/>
</dbReference>
<keyword evidence="3" id="KW-1185">Reference proteome</keyword>
<organism evidence="2 3">
    <name type="scientific">Anopheles stephensi</name>
    <name type="common">Indo-Pakistan malaria mosquito</name>
    <dbReference type="NCBI Taxonomy" id="30069"/>
    <lineage>
        <taxon>Eukaryota</taxon>
        <taxon>Metazoa</taxon>
        <taxon>Ecdysozoa</taxon>
        <taxon>Arthropoda</taxon>
        <taxon>Hexapoda</taxon>
        <taxon>Insecta</taxon>
        <taxon>Pterygota</taxon>
        <taxon>Neoptera</taxon>
        <taxon>Endopterygota</taxon>
        <taxon>Diptera</taxon>
        <taxon>Nematocera</taxon>
        <taxon>Culicoidea</taxon>
        <taxon>Culicidae</taxon>
        <taxon>Anophelinae</taxon>
        <taxon>Anopheles</taxon>
    </lineage>
</organism>